<organism evidence="10 11">
    <name type="scientific">Diaporthe vaccinii</name>
    <dbReference type="NCBI Taxonomy" id="105482"/>
    <lineage>
        <taxon>Eukaryota</taxon>
        <taxon>Fungi</taxon>
        <taxon>Dikarya</taxon>
        <taxon>Ascomycota</taxon>
        <taxon>Pezizomycotina</taxon>
        <taxon>Sordariomycetes</taxon>
        <taxon>Sordariomycetidae</taxon>
        <taxon>Diaporthales</taxon>
        <taxon>Diaporthaceae</taxon>
        <taxon>Diaporthe</taxon>
        <taxon>Diaporthe eres species complex</taxon>
    </lineage>
</organism>
<dbReference type="InterPro" id="IPR051059">
    <property type="entry name" value="VerF-like"/>
</dbReference>
<feature type="domain" description="C2H2-type" evidence="9">
    <location>
        <begin position="11"/>
        <end position="38"/>
    </location>
</feature>
<keyword evidence="5" id="KW-0862">Zinc</keyword>
<feature type="region of interest" description="Disordered" evidence="8">
    <location>
        <begin position="67"/>
        <end position="97"/>
    </location>
</feature>
<dbReference type="CDD" id="cd12148">
    <property type="entry name" value="fungal_TF_MHR"/>
    <property type="match status" value="1"/>
</dbReference>
<feature type="domain" description="C2H2-type" evidence="9">
    <location>
        <begin position="39"/>
        <end position="67"/>
    </location>
</feature>
<evidence type="ECO:0000256" key="8">
    <source>
        <dbReference type="SAM" id="MobiDB-lite"/>
    </source>
</evidence>
<keyword evidence="2" id="KW-0479">Metal-binding</keyword>
<evidence type="ECO:0000256" key="7">
    <source>
        <dbReference type="PROSITE-ProRule" id="PRU00042"/>
    </source>
</evidence>
<evidence type="ECO:0000256" key="2">
    <source>
        <dbReference type="ARBA" id="ARBA00022723"/>
    </source>
</evidence>
<keyword evidence="4 7" id="KW-0863">Zinc-finger</keyword>
<dbReference type="InterPro" id="IPR013087">
    <property type="entry name" value="Znf_C2H2_type"/>
</dbReference>
<keyword evidence="11" id="KW-1185">Reference proteome</keyword>
<evidence type="ECO:0000313" key="11">
    <source>
        <dbReference type="Proteomes" id="UP001600888"/>
    </source>
</evidence>
<feature type="compositionally biased region" description="Basic residues" evidence="8">
    <location>
        <begin position="24"/>
        <end position="34"/>
    </location>
</feature>
<evidence type="ECO:0000256" key="3">
    <source>
        <dbReference type="ARBA" id="ARBA00022737"/>
    </source>
</evidence>
<protein>
    <recommendedName>
        <fullName evidence="9">C2H2-type domain-containing protein</fullName>
    </recommendedName>
</protein>
<name>A0ABR4F3H6_9PEZI</name>
<dbReference type="PANTHER" id="PTHR40626:SF11">
    <property type="entry name" value="ZINC FINGER PROTEIN YPR022C"/>
    <property type="match status" value="1"/>
</dbReference>
<dbReference type="SUPFAM" id="SSF57667">
    <property type="entry name" value="beta-beta-alpha zinc fingers"/>
    <property type="match status" value="1"/>
</dbReference>
<dbReference type="Pfam" id="PF04082">
    <property type="entry name" value="Fungal_trans"/>
    <property type="match status" value="1"/>
</dbReference>
<feature type="compositionally biased region" description="Polar residues" evidence="8">
    <location>
        <begin position="71"/>
        <end position="84"/>
    </location>
</feature>
<evidence type="ECO:0000256" key="1">
    <source>
        <dbReference type="ARBA" id="ARBA00004123"/>
    </source>
</evidence>
<proteinExistence type="predicted"/>
<gene>
    <name evidence="10" type="ORF">FJTKL_02262</name>
</gene>
<evidence type="ECO:0000256" key="5">
    <source>
        <dbReference type="ARBA" id="ARBA00022833"/>
    </source>
</evidence>
<dbReference type="InterPro" id="IPR007219">
    <property type="entry name" value="XnlR_reg_dom"/>
</dbReference>
<dbReference type="Gene3D" id="3.30.160.60">
    <property type="entry name" value="Classic Zinc Finger"/>
    <property type="match status" value="2"/>
</dbReference>
<evidence type="ECO:0000256" key="4">
    <source>
        <dbReference type="ARBA" id="ARBA00022771"/>
    </source>
</evidence>
<accession>A0ABR4F3H6</accession>
<comment type="caution">
    <text evidence="10">The sequence shown here is derived from an EMBL/GenBank/DDBJ whole genome shotgun (WGS) entry which is preliminary data.</text>
</comment>
<comment type="subcellular location">
    <subcellularLocation>
        <location evidence="1">Nucleus</location>
    </subcellularLocation>
</comment>
<keyword evidence="3" id="KW-0677">Repeat</keyword>
<dbReference type="EMBL" id="JBAWTH010000013">
    <property type="protein sequence ID" value="KAL2289244.1"/>
    <property type="molecule type" value="Genomic_DNA"/>
</dbReference>
<dbReference type="PANTHER" id="PTHR40626">
    <property type="entry name" value="MIP31509P"/>
    <property type="match status" value="1"/>
</dbReference>
<evidence type="ECO:0000313" key="10">
    <source>
        <dbReference type="EMBL" id="KAL2289244.1"/>
    </source>
</evidence>
<dbReference type="SMART" id="SM00355">
    <property type="entry name" value="ZnF_C2H2"/>
    <property type="match status" value="2"/>
</dbReference>
<keyword evidence="6" id="KW-0539">Nucleus</keyword>
<dbReference type="InterPro" id="IPR036236">
    <property type="entry name" value="Znf_C2H2_sf"/>
</dbReference>
<sequence>MPELDDGSRRHKCPSCSRSFKRSEHCRRHSRRHTQERPYACRYCDRRYSRRDLATRHEKTLHVDQYVAPNRRQQQSPLTGPQTLSPDSPPSGSAASPSLTWVVADVESQASTAAASQPTQDISESEAWTVLLGLGGFDPFSYDGSLNEFPFFAPSAADAFPLATTNLSMPIEPSIPDQTPHPASDIDTQTTLEDNGPWIAPSPATELCENIPQPWRPPPLPSVGPEVSPVRISDAVISSLRSSLGPEDRKTPTPAAFRLFFGTYFDVFNVHMPLLHAPSFDFETQPQGLLLAMAAVGALYRLERRAVCHLYRAADAAAPVGAGRIQIGSFDRGTGGTSAEPSSSGKWHSLAYYQTRLILQCVGILGGNSDLAERSLGMIAELSLTLYRTLARQLKASASVRDEDLTWVGWLDRECTKRTLYGVWNLSDFAASTYGIAPPLTVGHDGELELPCSEALWQARNEAEWNGARAAEADSPAMTVREACFLIADQTDRGPPLTSSPQGTALRWSPFAIVCIMHIFSTRLWHVSHETLSSAATTRPGGPTPAHELDARFRAAVRQGAGRRCHDLIRACAERAERDRTPRCTRDARWQLADAADVLRVCYARSVPALARLDCDTLLRGGEDDVRAAVREHVAAPLGRCAEFTLAAAVALDGLCVPLRYGTQFYRKSGALNGSLEHLVAGWDNALLLSKWADVVSGAQALGIELDNDERELLRSIYAMLREAETEPHDSSPLAARLLRYWASFYEYTWVWGVAPRMAVVLRKLASGYEFSQG</sequence>
<dbReference type="Proteomes" id="UP001600888">
    <property type="component" value="Unassembled WGS sequence"/>
</dbReference>
<evidence type="ECO:0000259" key="9">
    <source>
        <dbReference type="PROSITE" id="PS50157"/>
    </source>
</evidence>
<evidence type="ECO:0000256" key="6">
    <source>
        <dbReference type="ARBA" id="ARBA00023242"/>
    </source>
</evidence>
<reference evidence="10 11" key="1">
    <citation type="submission" date="2024-03" db="EMBL/GenBank/DDBJ databases">
        <title>A high-quality draft genome sequence of Diaporthe vaccinii, a causative agent of upright dieback and viscid rot disease in cranberry plants.</title>
        <authorList>
            <person name="Sarrasin M."/>
            <person name="Lang B.F."/>
            <person name="Burger G."/>
        </authorList>
    </citation>
    <scope>NUCLEOTIDE SEQUENCE [LARGE SCALE GENOMIC DNA]</scope>
    <source>
        <strain evidence="10 11">IS7</strain>
    </source>
</reference>
<dbReference type="PROSITE" id="PS00028">
    <property type="entry name" value="ZINC_FINGER_C2H2_1"/>
    <property type="match status" value="2"/>
</dbReference>
<dbReference type="PROSITE" id="PS50157">
    <property type="entry name" value="ZINC_FINGER_C2H2_2"/>
    <property type="match status" value="2"/>
</dbReference>
<feature type="region of interest" description="Disordered" evidence="8">
    <location>
        <begin position="1"/>
        <end position="35"/>
    </location>
</feature>